<protein>
    <submittedName>
        <fullName evidence="1">Uncharacterized protein</fullName>
    </submittedName>
</protein>
<sequence>MELYEKRLFEEVLNLAVSQFCERVAQRLQGAEPALAVLRENAEAEGVWLSQYTANFFQDNLLDNTAGALFILSALERQKLSIQFQGTAGDAMQVAARQVFSALLLRKAIESLESNLAFGG</sequence>
<dbReference type="EMBL" id="JAFLCK010000013">
    <property type="protein sequence ID" value="MBN8660831.1"/>
    <property type="molecule type" value="Genomic_DNA"/>
</dbReference>
<organism evidence="1 2">
    <name type="scientific">Candidatus Obscuribacter phosphatis</name>
    <dbReference type="NCBI Taxonomy" id="1906157"/>
    <lineage>
        <taxon>Bacteria</taxon>
        <taxon>Bacillati</taxon>
        <taxon>Candidatus Melainabacteria</taxon>
        <taxon>Candidatus Obscuribacterales</taxon>
        <taxon>Candidatus Obscuribacteraceae</taxon>
        <taxon>Candidatus Obscuribacter</taxon>
    </lineage>
</organism>
<evidence type="ECO:0000313" key="2">
    <source>
        <dbReference type="Proteomes" id="UP000664277"/>
    </source>
</evidence>
<dbReference type="AlphaFoldDB" id="A0A8J7TMA8"/>
<name>A0A8J7TMA8_9BACT</name>
<evidence type="ECO:0000313" key="1">
    <source>
        <dbReference type="EMBL" id="MBN8660831.1"/>
    </source>
</evidence>
<comment type="caution">
    <text evidence="1">The sequence shown here is derived from an EMBL/GenBank/DDBJ whole genome shotgun (WGS) entry which is preliminary data.</text>
</comment>
<accession>A0A8J7TMA8</accession>
<dbReference type="Proteomes" id="UP000664277">
    <property type="component" value="Unassembled WGS sequence"/>
</dbReference>
<proteinExistence type="predicted"/>
<reference evidence="1" key="1">
    <citation type="submission" date="2021-02" db="EMBL/GenBank/DDBJ databases">
        <title>Genome-Resolved Metagenomics of a Microbial Community Performing Photosynthetic Biological Nutrient Removal.</title>
        <authorList>
            <person name="Mcdaniel E.A."/>
        </authorList>
    </citation>
    <scope>NUCLEOTIDE SEQUENCE</scope>
    <source>
        <strain evidence="1">UWPOB_OBS1</strain>
    </source>
</reference>
<gene>
    <name evidence="1" type="ORF">J0M35_10730</name>
</gene>